<dbReference type="EMBL" id="BKCJ011867222">
    <property type="protein sequence ID" value="GFD59611.1"/>
    <property type="molecule type" value="Genomic_DNA"/>
</dbReference>
<feature type="non-terminal residue" evidence="2">
    <location>
        <position position="1"/>
    </location>
</feature>
<sequence>HRLARPEGVGAGRKRELAATHRGRAGAGAPPPALGAEHLQGAGRGGRQGFAERHLHRAGGRRRHGVGRRRDGRDGGRGRLAQ</sequence>
<feature type="compositionally biased region" description="Basic residues" evidence="1">
    <location>
        <begin position="54"/>
        <end position="67"/>
    </location>
</feature>
<evidence type="ECO:0000313" key="2">
    <source>
        <dbReference type="EMBL" id="GFD59611.1"/>
    </source>
</evidence>
<dbReference type="AlphaFoldDB" id="A0A699XRR4"/>
<protein>
    <submittedName>
        <fullName evidence="2">Uncharacterized protein</fullName>
    </submittedName>
</protein>
<name>A0A699XRR4_TANCI</name>
<feature type="region of interest" description="Disordered" evidence="1">
    <location>
        <begin position="1"/>
        <end position="82"/>
    </location>
</feature>
<feature type="compositionally biased region" description="Basic and acidic residues" evidence="1">
    <location>
        <begin position="68"/>
        <end position="82"/>
    </location>
</feature>
<reference evidence="2" key="1">
    <citation type="journal article" date="2019" name="Sci. Rep.">
        <title>Draft genome of Tanacetum cinerariifolium, the natural source of mosquito coil.</title>
        <authorList>
            <person name="Yamashiro T."/>
            <person name="Shiraishi A."/>
            <person name="Satake H."/>
            <person name="Nakayama K."/>
        </authorList>
    </citation>
    <scope>NUCLEOTIDE SEQUENCE</scope>
</reference>
<feature type="non-terminal residue" evidence="2">
    <location>
        <position position="82"/>
    </location>
</feature>
<comment type="caution">
    <text evidence="2">The sequence shown here is derived from an EMBL/GenBank/DDBJ whole genome shotgun (WGS) entry which is preliminary data.</text>
</comment>
<gene>
    <name evidence="2" type="ORF">Tci_931580</name>
</gene>
<proteinExistence type="predicted"/>
<accession>A0A699XRR4</accession>
<evidence type="ECO:0000256" key="1">
    <source>
        <dbReference type="SAM" id="MobiDB-lite"/>
    </source>
</evidence>
<organism evidence="2">
    <name type="scientific">Tanacetum cinerariifolium</name>
    <name type="common">Dalmatian daisy</name>
    <name type="synonym">Chrysanthemum cinerariifolium</name>
    <dbReference type="NCBI Taxonomy" id="118510"/>
    <lineage>
        <taxon>Eukaryota</taxon>
        <taxon>Viridiplantae</taxon>
        <taxon>Streptophyta</taxon>
        <taxon>Embryophyta</taxon>
        <taxon>Tracheophyta</taxon>
        <taxon>Spermatophyta</taxon>
        <taxon>Magnoliopsida</taxon>
        <taxon>eudicotyledons</taxon>
        <taxon>Gunneridae</taxon>
        <taxon>Pentapetalae</taxon>
        <taxon>asterids</taxon>
        <taxon>campanulids</taxon>
        <taxon>Asterales</taxon>
        <taxon>Asteraceae</taxon>
        <taxon>Asteroideae</taxon>
        <taxon>Anthemideae</taxon>
        <taxon>Anthemidinae</taxon>
        <taxon>Tanacetum</taxon>
    </lineage>
</organism>